<evidence type="ECO:0000313" key="5">
    <source>
        <dbReference type="Proteomes" id="UP000834106"/>
    </source>
</evidence>
<keyword evidence="2" id="KW-0677">Repeat</keyword>
<accession>A0AAD2AEQ2</accession>
<evidence type="ECO:0000256" key="1">
    <source>
        <dbReference type="ARBA" id="ARBA00022614"/>
    </source>
</evidence>
<gene>
    <name evidence="4" type="ORF">FPE_LOCUS31375</name>
</gene>
<dbReference type="Proteomes" id="UP000834106">
    <property type="component" value="Chromosome 20"/>
</dbReference>
<dbReference type="PANTHER" id="PTHR48056:SF58">
    <property type="entry name" value="LEUCINE-RICH REPEAT RECEPTOR PROTEIN KINASE MSP1-LIKE ISOFORM X1"/>
    <property type="match status" value="1"/>
</dbReference>
<dbReference type="AlphaFoldDB" id="A0AAD2AEQ2"/>
<evidence type="ECO:0000256" key="2">
    <source>
        <dbReference type="ARBA" id="ARBA00022737"/>
    </source>
</evidence>
<keyword evidence="3" id="KW-0325">Glycoprotein</keyword>
<dbReference type="PANTHER" id="PTHR48056">
    <property type="entry name" value="LRR RECEPTOR-LIKE SERINE/THREONINE-PROTEIN KINASE-RELATED"/>
    <property type="match status" value="1"/>
</dbReference>
<keyword evidence="1" id="KW-0433">Leucine-rich repeat</keyword>
<dbReference type="InterPro" id="IPR050647">
    <property type="entry name" value="Plant_LRR-RLKs"/>
</dbReference>
<protein>
    <submittedName>
        <fullName evidence="4">Uncharacterized protein</fullName>
    </submittedName>
</protein>
<dbReference type="Gene3D" id="3.80.10.10">
    <property type="entry name" value="Ribonuclease Inhibitor"/>
    <property type="match status" value="1"/>
</dbReference>
<dbReference type="SUPFAM" id="SSF52058">
    <property type="entry name" value="L domain-like"/>
    <property type="match status" value="1"/>
</dbReference>
<dbReference type="EMBL" id="OU503055">
    <property type="protein sequence ID" value="CAI9783945.1"/>
    <property type="molecule type" value="Genomic_DNA"/>
</dbReference>
<name>A0AAD2AEQ2_9LAMI</name>
<dbReference type="InterPro" id="IPR032675">
    <property type="entry name" value="LRR_dom_sf"/>
</dbReference>
<reference evidence="4" key="1">
    <citation type="submission" date="2023-05" db="EMBL/GenBank/DDBJ databases">
        <authorList>
            <person name="Huff M."/>
        </authorList>
    </citation>
    <scope>NUCLEOTIDE SEQUENCE</scope>
</reference>
<organism evidence="4 5">
    <name type="scientific">Fraxinus pennsylvanica</name>
    <dbReference type="NCBI Taxonomy" id="56036"/>
    <lineage>
        <taxon>Eukaryota</taxon>
        <taxon>Viridiplantae</taxon>
        <taxon>Streptophyta</taxon>
        <taxon>Embryophyta</taxon>
        <taxon>Tracheophyta</taxon>
        <taxon>Spermatophyta</taxon>
        <taxon>Magnoliopsida</taxon>
        <taxon>eudicotyledons</taxon>
        <taxon>Gunneridae</taxon>
        <taxon>Pentapetalae</taxon>
        <taxon>asterids</taxon>
        <taxon>lamiids</taxon>
        <taxon>Lamiales</taxon>
        <taxon>Oleaceae</taxon>
        <taxon>Oleeae</taxon>
        <taxon>Fraxinus</taxon>
    </lineage>
</organism>
<evidence type="ECO:0000313" key="4">
    <source>
        <dbReference type="EMBL" id="CAI9783945.1"/>
    </source>
</evidence>
<proteinExistence type="predicted"/>
<sequence>MTFSAEKNQLLGPLPFWLDKWNQVDSILLPNNQFSERIPVEIGNCFLLSHISLGSILSTSEIHKDLCNAISLTEIELDHNFLTMNIDDTFPKCNNLTQFVLFHNQMGKPAADPKMHNFLPAECYELIEPPLLAERIPPTSEWKDDTQ</sequence>
<dbReference type="GO" id="GO:0033612">
    <property type="term" value="F:receptor serine/threonine kinase binding"/>
    <property type="evidence" value="ECO:0007669"/>
    <property type="project" value="TreeGrafter"/>
</dbReference>
<evidence type="ECO:0000256" key="3">
    <source>
        <dbReference type="ARBA" id="ARBA00023180"/>
    </source>
</evidence>
<keyword evidence="5" id="KW-1185">Reference proteome</keyword>